<dbReference type="InterPro" id="IPR007831">
    <property type="entry name" value="T2SS_GspE_N"/>
</dbReference>
<protein>
    <submittedName>
        <fullName evidence="5">ATPase, T2SS/T4P/T4SS family</fullName>
    </submittedName>
</protein>
<reference evidence="5" key="1">
    <citation type="submission" date="2024-01" db="EMBL/GenBank/DDBJ databases">
        <title>The first autotrophic representatives of the genus Thermodesulfovibrio.</title>
        <authorList>
            <person name="Maltseva A.I."/>
            <person name="Elcheninov A.G."/>
            <person name="Kublanov I.V."/>
            <person name="Lebedinsky A.V."/>
            <person name="Frolov E.N."/>
        </authorList>
    </citation>
    <scope>NUCLEOTIDE SEQUENCE</scope>
    <source>
        <strain evidence="5">3462-1</strain>
    </source>
</reference>
<evidence type="ECO:0000259" key="4">
    <source>
        <dbReference type="PROSITE" id="PS00662"/>
    </source>
</evidence>
<dbReference type="InterPro" id="IPR027417">
    <property type="entry name" value="P-loop_NTPase"/>
</dbReference>
<keyword evidence="2" id="KW-0547">Nucleotide-binding</keyword>
<dbReference type="InterPro" id="IPR003593">
    <property type="entry name" value="AAA+_ATPase"/>
</dbReference>
<dbReference type="InterPro" id="IPR037257">
    <property type="entry name" value="T2SS_E_N_sf"/>
</dbReference>
<dbReference type="Pfam" id="PF05157">
    <property type="entry name" value="MshEN"/>
    <property type="match status" value="1"/>
</dbReference>
<dbReference type="KEGG" id="tob:V4D31_01360"/>
<dbReference type="Gene3D" id="3.40.50.300">
    <property type="entry name" value="P-loop containing nucleotide triphosphate hydrolases"/>
    <property type="match status" value="1"/>
</dbReference>
<dbReference type="Pfam" id="PF00437">
    <property type="entry name" value="T2SSE"/>
    <property type="match status" value="1"/>
</dbReference>
<dbReference type="InterPro" id="IPR001482">
    <property type="entry name" value="T2SS/T4SS_dom"/>
</dbReference>
<dbReference type="Gene3D" id="3.30.450.90">
    <property type="match status" value="1"/>
</dbReference>
<dbReference type="GO" id="GO:0016887">
    <property type="term" value="F:ATP hydrolysis activity"/>
    <property type="evidence" value="ECO:0007669"/>
    <property type="project" value="TreeGrafter"/>
</dbReference>
<evidence type="ECO:0000256" key="1">
    <source>
        <dbReference type="ARBA" id="ARBA00006611"/>
    </source>
</evidence>
<evidence type="ECO:0000256" key="2">
    <source>
        <dbReference type="ARBA" id="ARBA00022741"/>
    </source>
</evidence>
<gene>
    <name evidence="5" type="ORF">V4D31_01360</name>
</gene>
<feature type="domain" description="Bacterial type II secretion system protein E" evidence="4">
    <location>
        <begin position="367"/>
        <end position="381"/>
    </location>
</feature>
<proteinExistence type="inferred from homology"/>
<dbReference type="AlphaFoldDB" id="A0AAU8H206"/>
<dbReference type="PANTHER" id="PTHR30258:SF1">
    <property type="entry name" value="PROTEIN TRANSPORT PROTEIN HOFB HOMOLOG"/>
    <property type="match status" value="1"/>
</dbReference>
<evidence type="ECO:0000256" key="3">
    <source>
        <dbReference type="ARBA" id="ARBA00022840"/>
    </source>
</evidence>
<dbReference type="Gene3D" id="3.30.300.160">
    <property type="entry name" value="Type II secretion system, protein E, N-terminal domain"/>
    <property type="match status" value="1"/>
</dbReference>
<dbReference type="GO" id="GO:0005886">
    <property type="term" value="C:plasma membrane"/>
    <property type="evidence" value="ECO:0007669"/>
    <property type="project" value="TreeGrafter"/>
</dbReference>
<keyword evidence="3" id="KW-0067">ATP-binding</keyword>
<comment type="similarity">
    <text evidence="1">Belongs to the GSP E family.</text>
</comment>
<organism evidence="5">
    <name type="scientific">Thermodesulfovibrio obliviosus</name>
    <dbReference type="NCBI Taxonomy" id="3118332"/>
    <lineage>
        <taxon>Bacteria</taxon>
        <taxon>Pseudomonadati</taxon>
        <taxon>Nitrospirota</taxon>
        <taxon>Thermodesulfovibrionia</taxon>
        <taxon>Thermodesulfovibrionales</taxon>
        <taxon>Thermodesulfovibrionaceae</taxon>
        <taxon>Thermodesulfovibrio</taxon>
    </lineage>
</organism>
<sequence>MRLGDLLLEKKLITPDELNIALNVQKITGQVLGKCLISLGFITSSELAEVLAVQHGLEYINLRDYPIETELLKAFPKDVTESARFLPIEEKEEVIKIAVTDPSNIVALDKVKSITGKRAKACLTDEEGFIDTLEKAYYFLENPTEKIIENAINATLGTGAAPPEIFPKIVDAILAEGIRRGATDIHININAGVVTIFYRVDGILNEGYFLPRLLHTGVVSRIKILSRLDIAEQRLPQDGSFIFTLAGKKYEVRVSTIPTVEGESVVMRLLFGASEEFYSLTKLGFSESLALRLKEIIKKPNGIILVVGPTGSGKSTTLYALIREINRLQRSVITIEDPVEYRISFVKQSEVNERIGYNFALAGRNFMRHDPDIILLGEIRDEETTRIAIRASITGHLVLSTLHTSDAVSAVPRLYDLGADRFLLSSSLTAVLSQRLLRKICPFCKTSRDLNEREKEIFASSGIKLDKIYYAKGCKMCRNTGYLGRVAIGELMTVNEKIREMIYEGASFNSLTKAAAEGGMLPIRIDGLRKVAEGISTLEEVERVLG</sequence>
<evidence type="ECO:0000313" key="5">
    <source>
        <dbReference type="EMBL" id="XCH48816.1"/>
    </source>
</evidence>
<dbReference type="GO" id="GO:0005524">
    <property type="term" value="F:ATP binding"/>
    <property type="evidence" value="ECO:0007669"/>
    <property type="project" value="UniProtKB-KW"/>
</dbReference>
<dbReference type="SMART" id="SM00382">
    <property type="entry name" value="AAA"/>
    <property type="match status" value="1"/>
</dbReference>
<dbReference type="PANTHER" id="PTHR30258">
    <property type="entry name" value="TYPE II SECRETION SYSTEM PROTEIN GSPE-RELATED"/>
    <property type="match status" value="1"/>
</dbReference>
<dbReference type="SUPFAM" id="SSF160246">
    <property type="entry name" value="EspE N-terminal domain-like"/>
    <property type="match status" value="1"/>
</dbReference>
<accession>A0AAU8H206</accession>
<dbReference type="CDD" id="cd01129">
    <property type="entry name" value="PulE-GspE-like"/>
    <property type="match status" value="1"/>
</dbReference>
<dbReference type="EMBL" id="CP144374">
    <property type="protein sequence ID" value="XCH48816.1"/>
    <property type="molecule type" value="Genomic_DNA"/>
</dbReference>
<dbReference type="SUPFAM" id="SSF52540">
    <property type="entry name" value="P-loop containing nucleoside triphosphate hydrolases"/>
    <property type="match status" value="1"/>
</dbReference>
<dbReference type="RefSeq" id="WP_353686456.1">
    <property type="nucleotide sequence ID" value="NZ_CP144374.1"/>
</dbReference>
<dbReference type="PROSITE" id="PS00662">
    <property type="entry name" value="T2SP_E"/>
    <property type="match status" value="1"/>
</dbReference>
<name>A0AAU8H206_9BACT</name>
<dbReference type="FunFam" id="3.30.300.160:FF:000002">
    <property type="entry name" value="Type II secretion system protein E"/>
    <property type="match status" value="1"/>
</dbReference>